<dbReference type="EMBL" id="JAUCMX010000011">
    <property type="protein sequence ID" value="KAK3531527.1"/>
    <property type="molecule type" value="Genomic_DNA"/>
</dbReference>
<dbReference type="InterPro" id="IPR036397">
    <property type="entry name" value="RNaseH_sf"/>
</dbReference>
<name>A0AAE0V1X0_9TELE</name>
<sequence length="79" mass="9094">MHYGNKESQQRQCESLGNVLLENLGSCGLIQQHNAPSNIAEIVQKCFEEHEKEFKVLTWPLNSPNPNPIKHLWNVLDKQ</sequence>
<accession>A0AAE0V1X0</accession>
<organism evidence="1 2">
    <name type="scientific">Hemibagrus guttatus</name>
    <dbReference type="NCBI Taxonomy" id="175788"/>
    <lineage>
        <taxon>Eukaryota</taxon>
        <taxon>Metazoa</taxon>
        <taxon>Chordata</taxon>
        <taxon>Craniata</taxon>
        <taxon>Vertebrata</taxon>
        <taxon>Euteleostomi</taxon>
        <taxon>Actinopterygii</taxon>
        <taxon>Neopterygii</taxon>
        <taxon>Teleostei</taxon>
        <taxon>Ostariophysi</taxon>
        <taxon>Siluriformes</taxon>
        <taxon>Bagridae</taxon>
        <taxon>Hemibagrus</taxon>
    </lineage>
</organism>
<dbReference type="Gene3D" id="3.30.420.10">
    <property type="entry name" value="Ribonuclease H-like superfamily/Ribonuclease H"/>
    <property type="match status" value="1"/>
</dbReference>
<protein>
    <recommendedName>
        <fullName evidence="3">Tc1-like transposase DDE domain-containing protein</fullName>
    </recommendedName>
</protein>
<evidence type="ECO:0008006" key="3">
    <source>
        <dbReference type="Google" id="ProtNLM"/>
    </source>
</evidence>
<proteinExistence type="predicted"/>
<gene>
    <name evidence="1" type="ORF">QTP70_024910</name>
</gene>
<comment type="caution">
    <text evidence="1">The sequence shown here is derived from an EMBL/GenBank/DDBJ whole genome shotgun (WGS) entry which is preliminary data.</text>
</comment>
<reference evidence="1" key="1">
    <citation type="submission" date="2023-06" db="EMBL/GenBank/DDBJ databases">
        <title>Male Hemibagrus guttatus genome.</title>
        <authorList>
            <person name="Bian C."/>
        </authorList>
    </citation>
    <scope>NUCLEOTIDE SEQUENCE</scope>
    <source>
        <strain evidence="1">Male_cb2023</strain>
        <tissue evidence="1">Muscle</tissue>
    </source>
</reference>
<evidence type="ECO:0000313" key="2">
    <source>
        <dbReference type="Proteomes" id="UP001274896"/>
    </source>
</evidence>
<keyword evidence="2" id="KW-1185">Reference proteome</keyword>
<evidence type="ECO:0000313" key="1">
    <source>
        <dbReference type="EMBL" id="KAK3531527.1"/>
    </source>
</evidence>
<dbReference type="GO" id="GO:0003676">
    <property type="term" value="F:nucleic acid binding"/>
    <property type="evidence" value="ECO:0007669"/>
    <property type="project" value="InterPro"/>
</dbReference>
<feature type="non-terminal residue" evidence="1">
    <location>
        <position position="1"/>
    </location>
</feature>
<dbReference type="Proteomes" id="UP001274896">
    <property type="component" value="Unassembled WGS sequence"/>
</dbReference>
<dbReference type="AlphaFoldDB" id="A0AAE0V1X0"/>